<dbReference type="PROSITE" id="PS51318">
    <property type="entry name" value="TAT"/>
    <property type="match status" value="1"/>
</dbReference>
<proteinExistence type="predicted"/>
<keyword evidence="3" id="KW-1185">Reference proteome</keyword>
<dbReference type="EMBL" id="SMKI01000292">
    <property type="protein sequence ID" value="TDC70999.1"/>
    <property type="molecule type" value="Genomic_DNA"/>
</dbReference>
<feature type="signal peptide" evidence="1">
    <location>
        <begin position="1"/>
        <end position="34"/>
    </location>
</feature>
<accession>A0A4R4T9I4</accession>
<gene>
    <name evidence="2" type="ORF">E1283_24070</name>
</gene>
<organism evidence="2 3">
    <name type="scientific">Streptomyces hainanensis</name>
    <dbReference type="NCBI Taxonomy" id="402648"/>
    <lineage>
        <taxon>Bacteria</taxon>
        <taxon>Bacillati</taxon>
        <taxon>Actinomycetota</taxon>
        <taxon>Actinomycetes</taxon>
        <taxon>Kitasatosporales</taxon>
        <taxon>Streptomycetaceae</taxon>
        <taxon>Streptomyces</taxon>
    </lineage>
</organism>
<protein>
    <submittedName>
        <fullName evidence="2">Uncharacterized protein</fullName>
    </submittedName>
</protein>
<reference evidence="2 3" key="1">
    <citation type="submission" date="2019-03" db="EMBL/GenBank/DDBJ databases">
        <title>Draft genome sequences of novel Actinobacteria.</title>
        <authorList>
            <person name="Sahin N."/>
            <person name="Ay H."/>
            <person name="Saygin H."/>
        </authorList>
    </citation>
    <scope>NUCLEOTIDE SEQUENCE [LARGE SCALE GENOMIC DNA]</scope>
    <source>
        <strain evidence="2 3">DSM 41900</strain>
    </source>
</reference>
<dbReference type="InterPro" id="IPR006311">
    <property type="entry name" value="TAT_signal"/>
</dbReference>
<evidence type="ECO:0000313" key="2">
    <source>
        <dbReference type="EMBL" id="TDC70999.1"/>
    </source>
</evidence>
<dbReference type="AlphaFoldDB" id="A0A4R4T9I4"/>
<name>A0A4R4T9I4_9ACTN</name>
<comment type="caution">
    <text evidence="2">The sequence shown here is derived from an EMBL/GenBank/DDBJ whole genome shotgun (WGS) entry which is preliminary data.</text>
</comment>
<feature type="chain" id="PRO_5020207455" evidence="1">
    <location>
        <begin position="35"/>
        <end position="185"/>
    </location>
</feature>
<evidence type="ECO:0000256" key="1">
    <source>
        <dbReference type="SAM" id="SignalP"/>
    </source>
</evidence>
<dbReference type="RefSeq" id="WP_132820223.1">
    <property type="nucleotide sequence ID" value="NZ_SMKI01000292.1"/>
</dbReference>
<evidence type="ECO:0000313" key="3">
    <source>
        <dbReference type="Proteomes" id="UP000295345"/>
    </source>
</evidence>
<sequence>MTGSTRFSPARRSLVAAACVASAAVLAMPGTASAGGNGVLEVAAYEAVTIDEEHVIGLLPEGRQNYVISHPDGFDEAVEQARQLVGDDIRRNSISAGVESVDGETTLVYGAWRLDEKPSEIVIVPEGVTDWGFAAQPVTLEDEPGWGAYYASAETFGGDLPERFTVVAYDENHEVFDEIEITPWP</sequence>
<dbReference type="Proteomes" id="UP000295345">
    <property type="component" value="Unassembled WGS sequence"/>
</dbReference>
<dbReference type="OrthoDB" id="4221186at2"/>
<keyword evidence="1" id="KW-0732">Signal</keyword>